<sequence length="145" mass="15979">MLSRGRPLCGRNPGWAKADHAGQPSTEFSYTISKTAANAVATKSLQYDGSYATSYQLYDGLLRERETQAPALGTSNRVVTETRYDTRGDVWKTYAAYYTDGAPSKTLVSGADNQIPSMTENVYDGRGRVTDIIARTFGDEKYRTP</sequence>
<gene>
    <name evidence="2" type="ORF">OHB29_17670</name>
</gene>
<organism evidence="2 3">
    <name type="scientific">Streptomyces violaceus</name>
    <name type="common">Streptomyces venezuelae</name>
    <dbReference type="NCBI Taxonomy" id="1936"/>
    <lineage>
        <taxon>Bacteria</taxon>
        <taxon>Bacillati</taxon>
        <taxon>Actinomycetota</taxon>
        <taxon>Actinomycetes</taxon>
        <taxon>Kitasatosporales</taxon>
        <taxon>Streptomycetaceae</taxon>
        <taxon>Streptomyces</taxon>
    </lineage>
</organism>
<dbReference type="EMBL" id="CP107906">
    <property type="protein sequence ID" value="WUG94730.1"/>
    <property type="molecule type" value="Genomic_DNA"/>
</dbReference>
<proteinExistence type="predicted"/>
<dbReference type="Proteomes" id="UP001341259">
    <property type="component" value="Chromosome"/>
</dbReference>
<evidence type="ECO:0000313" key="2">
    <source>
        <dbReference type="EMBL" id="WUG94730.1"/>
    </source>
</evidence>
<evidence type="ECO:0000313" key="3">
    <source>
        <dbReference type="Proteomes" id="UP001341259"/>
    </source>
</evidence>
<accession>A0ABZ1NSZ3</accession>
<reference evidence="2 3" key="1">
    <citation type="submission" date="2022-10" db="EMBL/GenBank/DDBJ databases">
        <title>The complete genomes of actinobacterial strains from the NBC collection.</title>
        <authorList>
            <person name="Joergensen T.S."/>
            <person name="Alvarez Arevalo M."/>
            <person name="Sterndorff E.B."/>
            <person name="Faurdal D."/>
            <person name="Vuksanovic O."/>
            <person name="Mourched A.-S."/>
            <person name="Charusanti P."/>
            <person name="Shaw S."/>
            <person name="Blin K."/>
            <person name="Weber T."/>
        </authorList>
    </citation>
    <scope>NUCLEOTIDE SEQUENCE [LARGE SCALE GENOMIC DNA]</scope>
    <source>
        <strain evidence="2 3">NBC_00456</strain>
    </source>
</reference>
<name>A0ABZ1NSZ3_STRVL</name>
<protein>
    <submittedName>
        <fullName evidence="2">Uncharacterized protein</fullName>
    </submittedName>
</protein>
<dbReference type="RefSeq" id="WP_328339500.1">
    <property type="nucleotide sequence ID" value="NZ_CP107906.1"/>
</dbReference>
<evidence type="ECO:0000256" key="1">
    <source>
        <dbReference type="SAM" id="MobiDB-lite"/>
    </source>
</evidence>
<keyword evidence="3" id="KW-1185">Reference proteome</keyword>
<feature type="region of interest" description="Disordered" evidence="1">
    <location>
        <begin position="1"/>
        <end position="22"/>
    </location>
</feature>